<dbReference type="InterPro" id="IPR001315">
    <property type="entry name" value="CARD"/>
</dbReference>
<dbReference type="EMBL" id="OW240915">
    <property type="protein sequence ID" value="CAH2282807.1"/>
    <property type="molecule type" value="Genomic_DNA"/>
</dbReference>
<dbReference type="InterPro" id="IPR041267">
    <property type="entry name" value="NLRP_HD2"/>
</dbReference>
<dbReference type="GO" id="GO:0005524">
    <property type="term" value="F:ATP binding"/>
    <property type="evidence" value="ECO:0007669"/>
    <property type="project" value="UniProtKB-KW"/>
</dbReference>
<keyword evidence="13" id="KW-0472">Membrane</keyword>
<evidence type="ECO:0000256" key="13">
    <source>
        <dbReference type="ARBA" id="ARBA00023136"/>
    </source>
</evidence>
<proteinExistence type="inferred from homology"/>
<dbReference type="PANTHER" id="PTHR24106">
    <property type="entry name" value="NACHT, LRR AND CARD DOMAINS-CONTAINING"/>
    <property type="match status" value="1"/>
</dbReference>
<dbReference type="PROSITE" id="PS50209">
    <property type="entry name" value="CARD"/>
    <property type="match status" value="1"/>
</dbReference>
<dbReference type="InterPro" id="IPR001611">
    <property type="entry name" value="Leu-rich_rpt"/>
</dbReference>
<evidence type="ECO:0000259" key="17">
    <source>
        <dbReference type="PROSITE" id="PS50209"/>
    </source>
</evidence>
<evidence type="ECO:0000256" key="5">
    <source>
        <dbReference type="ARBA" id="ARBA00022490"/>
    </source>
</evidence>
<dbReference type="Proteomes" id="UP001295444">
    <property type="component" value="Chromosome 04"/>
</dbReference>
<evidence type="ECO:0000256" key="7">
    <source>
        <dbReference type="ARBA" id="ARBA00022614"/>
    </source>
</evidence>
<dbReference type="InterPro" id="IPR032675">
    <property type="entry name" value="LRR_dom_sf"/>
</dbReference>
<dbReference type="Pfam" id="PF17776">
    <property type="entry name" value="NLRC4_HD2"/>
    <property type="match status" value="1"/>
</dbReference>
<evidence type="ECO:0000259" key="18">
    <source>
        <dbReference type="PROSITE" id="PS50837"/>
    </source>
</evidence>
<evidence type="ECO:0000256" key="1">
    <source>
        <dbReference type="ARBA" id="ARBA00004187"/>
    </source>
</evidence>
<dbReference type="Pfam" id="PF05729">
    <property type="entry name" value="NACHT"/>
    <property type="match status" value="1"/>
</dbReference>
<organism evidence="19 20">
    <name type="scientific">Pelobates cultripes</name>
    <name type="common">Western spadefoot toad</name>
    <dbReference type="NCBI Taxonomy" id="61616"/>
    <lineage>
        <taxon>Eukaryota</taxon>
        <taxon>Metazoa</taxon>
        <taxon>Chordata</taxon>
        <taxon>Craniata</taxon>
        <taxon>Vertebrata</taxon>
        <taxon>Euteleostomi</taxon>
        <taxon>Amphibia</taxon>
        <taxon>Batrachia</taxon>
        <taxon>Anura</taxon>
        <taxon>Pelobatoidea</taxon>
        <taxon>Pelobatidae</taxon>
        <taxon>Pelobates</taxon>
    </lineage>
</organism>
<dbReference type="PROSITE" id="PS50837">
    <property type="entry name" value="NACHT"/>
    <property type="match status" value="1"/>
</dbReference>
<gene>
    <name evidence="19" type="ORF">PECUL_23A001537</name>
</gene>
<dbReference type="SMART" id="SM00368">
    <property type="entry name" value="LRR_RI"/>
    <property type="match status" value="6"/>
</dbReference>
<evidence type="ECO:0000256" key="10">
    <source>
        <dbReference type="ARBA" id="ARBA00022840"/>
    </source>
</evidence>
<keyword evidence="9" id="KW-0547">Nucleotide-binding</keyword>
<keyword evidence="10" id="KW-0067">ATP-binding</keyword>
<dbReference type="InterPro" id="IPR041075">
    <property type="entry name" value="NOD1/2_WH"/>
</dbReference>
<evidence type="ECO:0000313" key="19">
    <source>
        <dbReference type="EMBL" id="CAH2282807.1"/>
    </source>
</evidence>
<keyword evidence="5" id="KW-0963">Cytoplasm</keyword>
<dbReference type="GO" id="GO:0042981">
    <property type="term" value="P:regulation of apoptotic process"/>
    <property type="evidence" value="ECO:0007669"/>
    <property type="project" value="InterPro"/>
</dbReference>
<dbReference type="SUPFAM" id="SSF47986">
    <property type="entry name" value="DEATH domain"/>
    <property type="match status" value="1"/>
</dbReference>
<keyword evidence="20" id="KW-1185">Reference proteome</keyword>
<keyword evidence="15" id="KW-0449">Lipoprotein</keyword>
<keyword evidence="7" id="KW-0433">Leucine-rich repeat</keyword>
<feature type="domain" description="NACHT" evidence="18">
    <location>
        <begin position="187"/>
        <end position="326"/>
    </location>
</feature>
<dbReference type="InterPro" id="IPR007111">
    <property type="entry name" value="NACHT_NTPase"/>
</dbReference>
<evidence type="ECO:0000256" key="11">
    <source>
        <dbReference type="ARBA" id="ARBA00022843"/>
    </source>
</evidence>
<sequence length="939" mass="106385">MESETNRNQSYIHLIRTSRELLVEKIKNTQCLLHNLIKNGVFSTEDEEIVLQFRTRADMVRQILDLVESKGEEASEYLISVIQRIPEAYYPLQPWLKDIGFQASDKIQNVQVINTDPVTSYSKKLKQELRRDCKIIMSYSQKEEMMLQETYVNGVMELLNISQETIGNVVNLTCLFDNNGVINEEGETIFIFGDAGMGKSLLLQKIQNMWAKEESYTDIKFLFRFRCRIFSFFKANVSISLKDLLFRYNCNPDHEPEDVYEYILNFPETVLFTFDGFDEIRSDFDINSIPEVPSPSDPAHPVALLTHLLSGRLLKGSKKILTGRTGCQVPGNMIRKKIMLKGFSTSNLLEYANLFFKEPDIKKHVFTHLNANHNFSSLCTIPLFCWIIFKSYAHFYSMNDSHCFSKSITLSISSVTLTDIFLVLVEVYLSLMSRETNRSQVETYKGCRDTLLSVGRLAYSGIEQSMFVFEQETITSLKVPERYLKLGFLRTVEECGELGDDSSYEFFHVTLQSFFTALFLVIDDQTGTTELLKYFSECSHSKDMEHNHSLLSCVCSKKANQGDPFKNNDHLQFINLFLCGLLSKPKQGLLANLVPSSTLKLKRKALKQKLVQCVRSHLKSLPRSSFMGYNRVHALTHFIWMARCILETQSVKVGKLAAKGICADYIKLSFCGASSSDCGAISFLLNHYKDKLALELDNNNINDYGVRELSPSFCRLSVIRLSVNQITDEGARVLSEELTKHKIVTFLGLYKNLITDFGAQYISRIIIECPNLKHIKLGYNKFTGVGGAHLAEAIGQSSSICDVGMWGNQIGDEGAKAFAKAIRNHPSMSELSLACNQITSSGGKSIAEALRDNTNLNILWLTENKLTDEAAESFAEMLMVNKTLRHLWLVNNTITNEGANLLSKAIEHNTVIEEICLQGNSLTQDTDHLLQTSSRIFCQ</sequence>
<dbReference type="GO" id="GO:0005737">
    <property type="term" value="C:cytoplasm"/>
    <property type="evidence" value="ECO:0007669"/>
    <property type="project" value="UniProtKB-SubCell"/>
</dbReference>
<keyword evidence="8" id="KW-0677">Repeat</keyword>
<evidence type="ECO:0000313" key="20">
    <source>
        <dbReference type="Proteomes" id="UP001295444"/>
    </source>
</evidence>
<name>A0AAD1RYQ5_PELCU</name>
<dbReference type="Pfam" id="PF17779">
    <property type="entry name" value="WHD_NOD2"/>
    <property type="match status" value="1"/>
</dbReference>
<dbReference type="Pfam" id="PF13516">
    <property type="entry name" value="LRR_6"/>
    <property type="match status" value="5"/>
</dbReference>
<comment type="subcellular location">
    <subcellularLocation>
        <location evidence="1">Basolateral cell membrane</location>
    </subcellularLocation>
    <subcellularLocation>
        <location evidence="2">Cell membrane</location>
        <topology evidence="2">Lipid-anchor</topology>
    </subcellularLocation>
    <subcellularLocation>
        <location evidence="3">Cytoplasm</location>
    </subcellularLocation>
</comment>
<dbReference type="Pfam" id="PF00619">
    <property type="entry name" value="CARD"/>
    <property type="match status" value="1"/>
</dbReference>
<dbReference type="GO" id="GO:0016323">
    <property type="term" value="C:basolateral plasma membrane"/>
    <property type="evidence" value="ECO:0007669"/>
    <property type="project" value="UniProtKB-SubCell"/>
</dbReference>
<dbReference type="Gene3D" id="1.10.533.10">
    <property type="entry name" value="Death Domain, Fas"/>
    <property type="match status" value="1"/>
</dbReference>
<evidence type="ECO:0000256" key="15">
    <source>
        <dbReference type="ARBA" id="ARBA00023288"/>
    </source>
</evidence>
<accession>A0AAD1RYQ5</accession>
<evidence type="ECO:0000256" key="16">
    <source>
        <dbReference type="ARBA" id="ARBA00038296"/>
    </source>
</evidence>
<keyword evidence="4" id="KW-1003">Cell membrane</keyword>
<evidence type="ECO:0000256" key="8">
    <source>
        <dbReference type="ARBA" id="ARBA00022737"/>
    </source>
</evidence>
<dbReference type="Gene3D" id="3.80.10.10">
    <property type="entry name" value="Ribonuclease Inhibitor"/>
    <property type="match status" value="2"/>
</dbReference>
<evidence type="ECO:0000256" key="9">
    <source>
        <dbReference type="ARBA" id="ARBA00022741"/>
    </source>
</evidence>
<protein>
    <submittedName>
        <fullName evidence="19">Nucleotide-binding oligomerization domain-containing 1</fullName>
    </submittedName>
</protein>
<keyword evidence="12" id="KW-0391">Immunity</keyword>
<dbReference type="SUPFAM" id="SSF52047">
    <property type="entry name" value="RNI-like"/>
    <property type="match status" value="1"/>
</dbReference>
<evidence type="ECO:0000256" key="3">
    <source>
        <dbReference type="ARBA" id="ARBA00004496"/>
    </source>
</evidence>
<dbReference type="InterPro" id="IPR027417">
    <property type="entry name" value="P-loop_NTPase"/>
</dbReference>
<dbReference type="AlphaFoldDB" id="A0AAD1RYQ5"/>
<evidence type="ECO:0000256" key="6">
    <source>
        <dbReference type="ARBA" id="ARBA00022588"/>
    </source>
</evidence>
<keyword evidence="11" id="KW-0832">Ubl conjugation</keyword>
<comment type="similarity">
    <text evidence="16">Belongs to the NOD1-NOD2 family.</text>
</comment>
<evidence type="ECO:0000256" key="4">
    <source>
        <dbReference type="ARBA" id="ARBA00022475"/>
    </source>
</evidence>
<dbReference type="GO" id="GO:0045087">
    <property type="term" value="P:innate immune response"/>
    <property type="evidence" value="ECO:0007669"/>
    <property type="project" value="UniProtKB-KW"/>
</dbReference>
<keyword evidence="6" id="KW-0399">Innate immunity</keyword>
<evidence type="ECO:0000256" key="14">
    <source>
        <dbReference type="ARBA" id="ARBA00023139"/>
    </source>
</evidence>
<reference evidence="19" key="1">
    <citation type="submission" date="2022-03" db="EMBL/GenBank/DDBJ databases">
        <authorList>
            <person name="Alioto T."/>
            <person name="Alioto T."/>
            <person name="Gomez Garrido J."/>
        </authorList>
    </citation>
    <scope>NUCLEOTIDE SEQUENCE</scope>
</reference>
<dbReference type="InterPro" id="IPR011029">
    <property type="entry name" value="DEATH-like_dom_sf"/>
</dbReference>
<evidence type="ECO:0000256" key="12">
    <source>
        <dbReference type="ARBA" id="ARBA00022859"/>
    </source>
</evidence>
<feature type="domain" description="CARD" evidence="17">
    <location>
        <begin position="7"/>
        <end position="83"/>
    </location>
</feature>
<dbReference type="Gene3D" id="3.40.50.300">
    <property type="entry name" value="P-loop containing nucleotide triphosphate hydrolases"/>
    <property type="match status" value="1"/>
</dbReference>
<keyword evidence="14" id="KW-0564">Palmitate</keyword>
<dbReference type="InterPro" id="IPR051261">
    <property type="entry name" value="NLR"/>
</dbReference>
<evidence type="ECO:0000256" key="2">
    <source>
        <dbReference type="ARBA" id="ARBA00004193"/>
    </source>
</evidence>